<proteinExistence type="predicted"/>
<sequence length="121" mass="14152">MSEIHYPQYLSFQQSLEEIHNTIAQFNSQSELNQTALLAALSQVQELFKQEILTINLDELPKERISLVQSYRTEMHKHLSLLTTDVMFFQTARQPTTKQQRLAQISDRLGILIRYCDVLLE</sequence>
<organism evidence="1">
    <name type="scientific">Planktothricoides raciborskii GIHE-MW2</name>
    <dbReference type="NCBI Taxonomy" id="2792601"/>
    <lineage>
        <taxon>Bacteria</taxon>
        <taxon>Bacillati</taxon>
        <taxon>Cyanobacteriota</taxon>
        <taxon>Cyanophyceae</taxon>
        <taxon>Oscillatoriophycideae</taxon>
        <taxon>Oscillatoriales</taxon>
        <taxon>Oscillatoriaceae</taxon>
        <taxon>Planktothricoides</taxon>
    </lineage>
</organism>
<evidence type="ECO:0000313" key="1">
    <source>
        <dbReference type="EMBL" id="XCM34657.1"/>
    </source>
</evidence>
<accession>A0AAU8J7E3</accession>
<name>A0AAU8J7E3_9CYAN</name>
<gene>
    <name evidence="1" type="primary">patD</name>
    <name evidence="1" type="ORF">ABWT76_003273</name>
</gene>
<dbReference type="NCBIfam" id="NF037954">
    <property type="entry name" value="het_cyst_PatD"/>
    <property type="match status" value="1"/>
</dbReference>
<dbReference type="RefSeq" id="WP_054469134.1">
    <property type="nucleotide sequence ID" value="NZ_CP159837.1"/>
</dbReference>
<reference evidence="1" key="1">
    <citation type="submission" date="2024-07" db="EMBL/GenBank/DDBJ databases">
        <authorList>
            <person name="Kim Y.J."/>
            <person name="Jeong J.Y."/>
        </authorList>
    </citation>
    <scope>NUCLEOTIDE SEQUENCE</scope>
    <source>
        <strain evidence="1">GIHE-MW2</strain>
    </source>
</reference>
<protein>
    <submittedName>
        <fullName evidence="1">Heterocyst frequency control protein PatD</fullName>
    </submittedName>
</protein>
<dbReference type="EMBL" id="CP159837">
    <property type="protein sequence ID" value="XCM34657.1"/>
    <property type="molecule type" value="Genomic_DNA"/>
</dbReference>
<dbReference type="AlphaFoldDB" id="A0AAU8J7E3"/>
<dbReference type="InterPro" id="IPR047810">
    <property type="entry name" value="PatD-like"/>
</dbReference>